<feature type="compositionally biased region" description="Pro residues" evidence="1">
    <location>
        <begin position="25"/>
        <end position="53"/>
    </location>
</feature>
<accession>A0A6M6JSS3</accession>
<keyword evidence="2" id="KW-0472">Membrane</keyword>
<sequence length="147" mass="15291">MSQPRPDDGTDRDAPPSWMGAPGYVPTPPNLMPHAPMPGAPPYPPHIEHPPPPVGDRGRTGYLRALAATAVWAVANLVVVLVVAGPAPSPEALGRVVGALLLAAVLAAVGVWLVLRRRARAFWVVLLVALPFFVVLRLLSAAGGVAS</sequence>
<evidence type="ECO:0000313" key="3">
    <source>
        <dbReference type="EMBL" id="QJY49469.1"/>
    </source>
</evidence>
<gene>
    <name evidence="3" type="ORF">HOP40_30025</name>
</gene>
<dbReference type="Proteomes" id="UP000505377">
    <property type="component" value="Chromosome"/>
</dbReference>
<keyword evidence="4" id="KW-1185">Reference proteome</keyword>
<dbReference type="RefSeq" id="WP_172165281.1">
    <property type="nucleotide sequence ID" value="NZ_CP053564.1"/>
</dbReference>
<organism evidence="3 4">
    <name type="scientific">Pseudonocardia broussonetiae</name>
    <dbReference type="NCBI Taxonomy" id="2736640"/>
    <lineage>
        <taxon>Bacteria</taxon>
        <taxon>Bacillati</taxon>
        <taxon>Actinomycetota</taxon>
        <taxon>Actinomycetes</taxon>
        <taxon>Pseudonocardiales</taxon>
        <taxon>Pseudonocardiaceae</taxon>
        <taxon>Pseudonocardia</taxon>
    </lineage>
</organism>
<feature type="compositionally biased region" description="Basic and acidic residues" evidence="1">
    <location>
        <begin position="1"/>
        <end position="14"/>
    </location>
</feature>
<feature type="region of interest" description="Disordered" evidence="1">
    <location>
        <begin position="1"/>
        <end position="53"/>
    </location>
</feature>
<feature type="transmembrane region" description="Helical" evidence="2">
    <location>
        <begin position="65"/>
        <end position="84"/>
    </location>
</feature>
<evidence type="ECO:0000313" key="4">
    <source>
        <dbReference type="Proteomes" id="UP000505377"/>
    </source>
</evidence>
<protein>
    <submittedName>
        <fullName evidence="3">Uncharacterized protein</fullName>
    </submittedName>
</protein>
<dbReference type="KEGG" id="pbro:HOP40_30025"/>
<evidence type="ECO:0000256" key="1">
    <source>
        <dbReference type="SAM" id="MobiDB-lite"/>
    </source>
</evidence>
<feature type="transmembrane region" description="Helical" evidence="2">
    <location>
        <begin position="122"/>
        <end position="146"/>
    </location>
</feature>
<proteinExistence type="predicted"/>
<feature type="transmembrane region" description="Helical" evidence="2">
    <location>
        <begin position="96"/>
        <end position="115"/>
    </location>
</feature>
<reference evidence="3 4" key="1">
    <citation type="submission" date="2020-05" db="EMBL/GenBank/DDBJ databases">
        <authorList>
            <person name="Mo P."/>
        </authorList>
    </citation>
    <scope>NUCLEOTIDE SEQUENCE [LARGE SCALE GENOMIC DNA]</scope>
    <source>
        <strain evidence="3 4">Gen01</strain>
    </source>
</reference>
<dbReference type="AlphaFoldDB" id="A0A6M6JSS3"/>
<dbReference type="EMBL" id="CP053564">
    <property type="protein sequence ID" value="QJY49469.1"/>
    <property type="molecule type" value="Genomic_DNA"/>
</dbReference>
<keyword evidence="2" id="KW-0812">Transmembrane</keyword>
<name>A0A6M6JSS3_9PSEU</name>
<keyword evidence="2" id="KW-1133">Transmembrane helix</keyword>
<evidence type="ECO:0000256" key="2">
    <source>
        <dbReference type="SAM" id="Phobius"/>
    </source>
</evidence>